<protein>
    <submittedName>
        <fullName evidence="2">Uncharacterized protein</fullName>
    </submittedName>
</protein>
<feature type="signal peptide" evidence="1">
    <location>
        <begin position="1"/>
        <end position="21"/>
    </location>
</feature>
<name>A0A554VQC1_9FLAO</name>
<dbReference type="EMBL" id="VLNR01000005">
    <property type="protein sequence ID" value="TSE10713.1"/>
    <property type="molecule type" value="Genomic_DNA"/>
</dbReference>
<dbReference type="AlphaFoldDB" id="A0A554VQC1"/>
<evidence type="ECO:0000256" key="1">
    <source>
        <dbReference type="SAM" id="SignalP"/>
    </source>
</evidence>
<evidence type="ECO:0000313" key="2">
    <source>
        <dbReference type="EMBL" id="TSE10713.1"/>
    </source>
</evidence>
<dbReference type="Proteomes" id="UP000318833">
    <property type="component" value="Unassembled WGS sequence"/>
</dbReference>
<gene>
    <name evidence="2" type="ORF">FOF46_03785</name>
</gene>
<dbReference type="OrthoDB" id="1163682at2"/>
<reference evidence="2 3" key="1">
    <citation type="submission" date="2019-07" db="EMBL/GenBank/DDBJ databases">
        <title>The draft genome sequence of Aquimarina algiphila M91.</title>
        <authorList>
            <person name="Meng X."/>
        </authorList>
    </citation>
    <scope>NUCLEOTIDE SEQUENCE [LARGE SCALE GENOMIC DNA]</scope>
    <source>
        <strain evidence="2 3">M91</strain>
    </source>
</reference>
<keyword evidence="1" id="KW-0732">Signal</keyword>
<organism evidence="2 3">
    <name type="scientific">Aquimarina algiphila</name>
    <dbReference type="NCBI Taxonomy" id="2047982"/>
    <lineage>
        <taxon>Bacteria</taxon>
        <taxon>Pseudomonadati</taxon>
        <taxon>Bacteroidota</taxon>
        <taxon>Flavobacteriia</taxon>
        <taxon>Flavobacteriales</taxon>
        <taxon>Flavobacteriaceae</taxon>
        <taxon>Aquimarina</taxon>
    </lineage>
</organism>
<comment type="caution">
    <text evidence="2">The sequence shown here is derived from an EMBL/GenBank/DDBJ whole genome shotgun (WGS) entry which is preliminary data.</text>
</comment>
<sequence>MKKLNVVLLAIAFAITSVASANTNPTTKAQNVINKKVKTLLKKPSFKIAKELTAYVTITINDEGEMVVLSVDTESEELESFIKHRINYKKVGAQVYADTKLFKLPVRLVEESVSFDGGILL</sequence>
<proteinExistence type="predicted"/>
<keyword evidence="3" id="KW-1185">Reference proteome</keyword>
<dbReference type="RefSeq" id="WP_109437119.1">
    <property type="nucleotide sequence ID" value="NZ_CANLFO010000001.1"/>
</dbReference>
<evidence type="ECO:0000313" key="3">
    <source>
        <dbReference type="Proteomes" id="UP000318833"/>
    </source>
</evidence>
<feature type="chain" id="PRO_5021885488" evidence="1">
    <location>
        <begin position="22"/>
        <end position="121"/>
    </location>
</feature>
<accession>A0A554VQC1</accession>